<keyword evidence="1" id="KW-0472">Membrane</keyword>
<dbReference type="SUPFAM" id="SSF55785">
    <property type="entry name" value="PYP-like sensor domain (PAS domain)"/>
    <property type="match status" value="1"/>
</dbReference>
<dbReference type="InterPro" id="IPR000014">
    <property type="entry name" value="PAS"/>
</dbReference>
<dbReference type="NCBIfam" id="TIGR00229">
    <property type="entry name" value="sensory_box"/>
    <property type="match status" value="1"/>
</dbReference>
<dbReference type="SUPFAM" id="SSF141868">
    <property type="entry name" value="EAL domain-like"/>
    <property type="match status" value="1"/>
</dbReference>
<dbReference type="NCBIfam" id="TIGR00254">
    <property type="entry name" value="GGDEF"/>
    <property type="match status" value="1"/>
</dbReference>
<organism evidence="6 7">
    <name type="scientific">Alkalimonas mucilaginosa</name>
    <dbReference type="NCBI Taxonomy" id="3057676"/>
    <lineage>
        <taxon>Bacteria</taxon>
        <taxon>Pseudomonadati</taxon>
        <taxon>Pseudomonadota</taxon>
        <taxon>Gammaproteobacteria</taxon>
        <taxon>Alkalimonas</taxon>
    </lineage>
</organism>
<dbReference type="SUPFAM" id="SSF158472">
    <property type="entry name" value="HAMP domain-like"/>
    <property type="match status" value="1"/>
</dbReference>
<dbReference type="InterPro" id="IPR029787">
    <property type="entry name" value="Nucleotide_cyclase"/>
</dbReference>
<dbReference type="Gene3D" id="3.30.450.20">
    <property type="entry name" value="PAS domain"/>
    <property type="match status" value="2"/>
</dbReference>
<feature type="domain" description="PAC" evidence="2">
    <location>
        <begin position="508"/>
        <end position="561"/>
    </location>
</feature>
<dbReference type="PANTHER" id="PTHR44757:SF2">
    <property type="entry name" value="BIOFILM ARCHITECTURE MAINTENANCE PROTEIN MBAA"/>
    <property type="match status" value="1"/>
</dbReference>
<dbReference type="InterPro" id="IPR001633">
    <property type="entry name" value="EAL_dom"/>
</dbReference>
<keyword evidence="1" id="KW-0812">Transmembrane</keyword>
<dbReference type="PROSITE" id="PS50883">
    <property type="entry name" value="EAL"/>
    <property type="match status" value="1"/>
</dbReference>
<dbReference type="Proteomes" id="UP001339167">
    <property type="component" value="Unassembled WGS sequence"/>
</dbReference>
<feature type="domain" description="GGDEF" evidence="5">
    <location>
        <begin position="593"/>
        <end position="726"/>
    </location>
</feature>
<accession>A0ABU7JC83</accession>
<dbReference type="Pfam" id="PF00990">
    <property type="entry name" value="GGDEF"/>
    <property type="match status" value="1"/>
</dbReference>
<dbReference type="PROSITE" id="PS50113">
    <property type="entry name" value="PAC"/>
    <property type="match status" value="1"/>
</dbReference>
<dbReference type="CDD" id="cd01948">
    <property type="entry name" value="EAL"/>
    <property type="match status" value="1"/>
</dbReference>
<dbReference type="InterPro" id="IPR035919">
    <property type="entry name" value="EAL_sf"/>
</dbReference>
<dbReference type="PROSITE" id="PS50887">
    <property type="entry name" value="GGDEF"/>
    <property type="match status" value="1"/>
</dbReference>
<dbReference type="CDD" id="cd00130">
    <property type="entry name" value="PAS"/>
    <property type="match status" value="1"/>
</dbReference>
<feature type="transmembrane region" description="Helical" evidence="1">
    <location>
        <begin position="350"/>
        <end position="370"/>
    </location>
</feature>
<dbReference type="SMART" id="SM00267">
    <property type="entry name" value="GGDEF"/>
    <property type="match status" value="1"/>
</dbReference>
<dbReference type="SMART" id="SM00304">
    <property type="entry name" value="HAMP"/>
    <property type="match status" value="1"/>
</dbReference>
<evidence type="ECO:0000259" key="3">
    <source>
        <dbReference type="PROSITE" id="PS50883"/>
    </source>
</evidence>
<evidence type="ECO:0000256" key="1">
    <source>
        <dbReference type="SAM" id="Phobius"/>
    </source>
</evidence>
<gene>
    <name evidence="6" type="ORF">QWF21_00215</name>
</gene>
<dbReference type="SMART" id="SM00052">
    <property type="entry name" value="EAL"/>
    <property type="match status" value="1"/>
</dbReference>
<comment type="caution">
    <text evidence="6">The sequence shown here is derived from an EMBL/GenBank/DDBJ whole genome shotgun (WGS) entry which is preliminary data.</text>
</comment>
<evidence type="ECO:0000313" key="7">
    <source>
        <dbReference type="Proteomes" id="UP001339167"/>
    </source>
</evidence>
<dbReference type="InterPro" id="IPR035965">
    <property type="entry name" value="PAS-like_dom_sf"/>
</dbReference>
<keyword evidence="1" id="KW-1133">Transmembrane helix</keyword>
<dbReference type="Gene3D" id="6.10.340.10">
    <property type="match status" value="1"/>
</dbReference>
<evidence type="ECO:0000259" key="4">
    <source>
        <dbReference type="PROSITE" id="PS50885"/>
    </source>
</evidence>
<dbReference type="RefSeq" id="WP_330086023.1">
    <property type="nucleotide sequence ID" value="NZ_JAUGZK010000001.1"/>
</dbReference>
<dbReference type="PANTHER" id="PTHR44757">
    <property type="entry name" value="DIGUANYLATE CYCLASE DGCP"/>
    <property type="match status" value="1"/>
</dbReference>
<name>A0ABU7JC83_9GAMM</name>
<proteinExistence type="predicted"/>
<feature type="transmembrane region" description="Helical" evidence="1">
    <location>
        <begin position="21"/>
        <end position="41"/>
    </location>
</feature>
<protein>
    <submittedName>
        <fullName evidence="6">EAL domain-containing protein</fullName>
    </submittedName>
</protein>
<dbReference type="Pfam" id="PF13426">
    <property type="entry name" value="PAS_9"/>
    <property type="match status" value="1"/>
</dbReference>
<keyword evidence="7" id="KW-1185">Reference proteome</keyword>
<dbReference type="CDD" id="cd01949">
    <property type="entry name" value="GGDEF"/>
    <property type="match status" value="1"/>
</dbReference>
<dbReference type="Pfam" id="PF00672">
    <property type="entry name" value="HAMP"/>
    <property type="match status" value="1"/>
</dbReference>
<dbReference type="InterPro" id="IPR043128">
    <property type="entry name" value="Rev_trsase/Diguanyl_cyclase"/>
</dbReference>
<dbReference type="SUPFAM" id="SSF55073">
    <property type="entry name" value="Nucleotide cyclase"/>
    <property type="match status" value="1"/>
</dbReference>
<feature type="domain" description="HAMP" evidence="4">
    <location>
        <begin position="371"/>
        <end position="423"/>
    </location>
</feature>
<dbReference type="InterPro" id="IPR052155">
    <property type="entry name" value="Biofilm_reg_signaling"/>
</dbReference>
<evidence type="ECO:0000259" key="2">
    <source>
        <dbReference type="PROSITE" id="PS50113"/>
    </source>
</evidence>
<dbReference type="Gene3D" id="3.30.70.270">
    <property type="match status" value="1"/>
</dbReference>
<feature type="domain" description="EAL" evidence="3">
    <location>
        <begin position="735"/>
        <end position="988"/>
    </location>
</feature>
<sequence length="988" mass="112002">MKELHFQKPTGLRSLSMKLALLVFLCTLGAGGLVLWGVLYLQRAVVLEQEQASLSLLAHRTAEHIEQLIRQKEKKALVANQLFSRSLMAAHTPAAAAPAPQDDGAIRVRDPYSDSGAFLSRQQVGTSAEHWFVATAGSWEAIATMMRQDFFNFYFISYDHFIRISPADWALEIDAEHNFHQDVFFNLATPEHNPARIPRWTPVYFDAIWQRWMTSLIVPVYIDDVFVGVTGADYVLDDLFDDLALVALLARQHKLLVFERSGNLLLAPGHQPDQDARMNTLLQDMALSDPDLLAFKQQFLAEPERKQFASASTERYLLHAASVERLDWFITVYREKDDVFQVLQSIHSKVMVLFVFIALLVAVLLQFFIYRLVLTRLNRLSEAVQRLGRGGYHTLKLDQSRDEIGVLNRAVEAMSDEISELLAGLNTRIAEKEQAERSTKKLTKAVAFSSSGIVLTNAQLQIEYLNPFLEDLLLLQPAEAEGKLITDFIASEMEFAREDIQQTILSRHHWRGDILLAHQAQHYWMSMAIAPIRDEKGSVTNYVCALQDISFIKESQQKMEQLAYYDVLTGLANRGYFREQLRKALAMSQRGHYAFALLYFDLDEFKLINDTLGHDAGDELLQQVAKRLIGRLREEDTIARLGGDEFAVILSGIENREQAALIAENLQHSFSAPVKLGSREVAISASIGITMAPEDAMEEELLLKHADLAMYEAKARGKNTFHFFSQDLKDAAKDRLELENQLREAIRDHQFLLHYQPKIDLQTNSVVGYEALLRWRLPDQTLVPPGRFIPVAESTGMIVSIGEWVLWEGCRFLARQLSRGLDVDLSINLSARQFRDNTLTETIARILQRTGVEPRRIIFEITESMLMGDTDAAIHQLNQLKSLGVSLSIDDFGTGYSSLSYLKRFPVDELKIDRSFVQDIPGDRNDMDIVSAIIAMAQQMNLRVVAEGVETAEQLTFLKQHNCTLVQGYYFSIPLAEQELSLLDFTIN</sequence>
<dbReference type="EMBL" id="JAUGZK010000001">
    <property type="protein sequence ID" value="MEE2022658.1"/>
    <property type="molecule type" value="Genomic_DNA"/>
</dbReference>
<dbReference type="Gene3D" id="3.20.20.450">
    <property type="entry name" value="EAL domain"/>
    <property type="match status" value="1"/>
</dbReference>
<dbReference type="InterPro" id="IPR003660">
    <property type="entry name" value="HAMP_dom"/>
</dbReference>
<dbReference type="InterPro" id="IPR000700">
    <property type="entry name" value="PAS-assoc_C"/>
</dbReference>
<dbReference type="PROSITE" id="PS50885">
    <property type="entry name" value="HAMP"/>
    <property type="match status" value="1"/>
</dbReference>
<reference evidence="6 7" key="1">
    <citation type="submission" date="2023-06" db="EMBL/GenBank/DDBJ databases">
        <title>Alkalimonas sp., MEB004 an alkaliphilic bacterium isolated from Lonar Lake, India.</title>
        <authorList>
            <person name="Joshi A."/>
            <person name="Thite S."/>
        </authorList>
    </citation>
    <scope>NUCLEOTIDE SEQUENCE [LARGE SCALE GENOMIC DNA]</scope>
    <source>
        <strain evidence="6 7">MEB004</strain>
    </source>
</reference>
<dbReference type="Pfam" id="PF00563">
    <property type="entry name" value="EAL"/>
    <property type="match status" value="1"/>
</dbReference>
<dbReference type="CDD" id="cd06225">
    <property type="entry name" value="HAMP"/>
    <property type="match status" value="1"/>
</dbReference>
<evidence type="ECO:0000313" key="6">
    <source>
        <dbReference type="EMBL" id="MEE2022658.1"/>
    </source>
</evidence>
<dbReference type="InterPro" id="IPR000160">
    <property type="entry name" value="GGDEF_dom"/>
</dbReference>
<evidence type="ECO:0000259" key="5">
    <source>
        <dbReference type="PROSITE" id="PS50887"/>
    </source>
</evidence>